<sequence length="187" mass="20882">VIKAFPIAAFNNDSTAVIFDATSYFSGSNKDILDIKGLSAEETVISNVDYQSNMSYINDVEAYSRNVSVNSEITMKLTLTSRLIGLELTNKPELTVGITTSLTLLDQDKMLVRLADARIGTGYYRFTKFNADGGTKNDYFASRWKLEPKDPEALKRRGTSEPVKPIIIYVDTLFLVITFFLPLKILS</sequence>
<dbReference type="PANTHER" id="PTHR38478:SF1">
    <property type="entry name" value="ZINC DEPENDENT METALLOPROTEASE DOMAIN LIPOPROTEIN"/>
    <property type="match status" value="1"/>
</dbReference>
<evidence type="ECO:0000313" key="2">
    <source>
        <dbReference type="EMBL" id="KAA6312047.1"/>
    </source>
</evidence>
<gene>
    <name evidence="2" type="ORF">EZS27_036954</name>
</gene>
<name>A0A5J4PR54_9ZZZZ</name>
<dbReference type="EMBL" id="SNRY01006681">
    <property type="protein sequence ID" value="KAA6312047.1"/>
    <property type="molecule type" value="Genomic_DNA"/>
</dbReference>
<feature type="non-terminal residue" evidence="2">
    <location>
        <position position="1"/>
    </location>
</feature>
<comment type="caution">
    <text evidence="2">The sequence shown here is derived from an EMBL/GenBank/DDBJ whole genome shotgun (WGS) entry which is preliminary data.</text>
</comment>
<dbReference type="AlphaFoldDB" id="A0A5J4PR54"/>
<feature type="domain" description="DUF5117" evidence="1">
    <location>
        <begin position="1"/>
        <end position="149"/>
    </location>
</feature>
<reference evidence="2" key="1">
    <citation type="submission" date="2019-03" db="EMBL/GenBank/DDBJ databases">
        <title>Single cell metagenomics reveals metabolic interactions within the superorganism composed of flagellate Streblomastix strix and complex community of Bacteroidetes bacteria on its surface.</title>
        <authorList>
            <person name="Treitli S.C."/>
            <person name="Kolisko M."/>
            <person name="Husnik F."/>
            <person name="Keeling P."/>
            <person name="Hampl V."/>
        </authorList>
    </citation>
    <scope>NUCLEOTIDE SEQUENCE</scope>
    <source>
        <strain evidence="2">STM</strain>
    </source>
</reference>
<protein>
    <recommendedName>
        <fullName evidence="1">DUF5117 domain-containing protein</fullName>
    </recommendedName>
</protein>
<dbReference type="PANTHER" id="PTHR38478">
    <property type="entry name" value="PEPTIDASE M1A AND M12B"/>
    <property type="match status" value="1"/>
</dbReference>
<evidence type="ECO:0000259" key="1">
    <source>
        <dbReference type="Pfam" id="PF17148"/>
    </source>
</evidence>
<dbReference type="Pfam" id="PF17148">
    <property type="entry name" value="DUF5117"/>
    <property type="match status" value="1"/>
</dbReference>
<accession>A0A5J4PR54</accession>
<dbReference type="InterPro" id="IPR033413">
    <property type="entry name" value="DUF5117"/>
</dbReference>
<organism evidence="2">
    <name type="scientific">termite gut metagenome</name>
    <dbReference type="NCBI Taxonomy" id="433724"/>
    <lineage>
        <taxon>unclassified sequences</taxon>
        <taxon>metagenomes</taxon>
        <taxon>organismal metagenomes</taxon>
    </lineage>
</organism>
<proteinExistence type="predicted"/>